<name>A0A854QLP8_CRYNE</name>
<keyword evidence="1" id="KW-0472">Membrane</keyword>
<evidence type="ECO:0000313" key="3">
    <source>
        <dbReference type="Proteomes" id="UP000199727"/>
    </source>
</evidence>
<accession>A0A854QLP8</accession>
<evidence type="ECO:0000256" key="1">
    <source>
        <dbReference type="SAM" id="Phobius"/>
    </source>
</evidence>
<dbReference type="AlphaFoldDB" id="A0A854QLP8"/>
<feature type="transmembrane region" description="Helical" evidence="1">
    <location>
        <begin position="134"/>
        <end position="159"/>
    </location>
</feature>
<proteinExistence type="predicted"/>
<reference evidence="2 3" key="1">
    <citation type="submission" date="2017-06" db="EMBL/GenBank/DDBJ databases">
        <title>Global population genomics of the pathogenic fungus Cryptococcus neoformans var. grubii.</title>
        <authorList>
            <person name="Cuomo C."/>
            <person name="Litvintseva A."/>
            <person name="Chen Y."/>
            <person name="Young S."/>
            <person name="Zeng Q."/>
            <person name="Chapman S."/>
            <person name="Gujja S."/>
            <person name="Saif S."/>
            <person name="Birren B."/>
        </authorList>
    </citation>
    <scope>NUCLEOTIDE SEQUENCE [LARGE SCALE GENOMIC DNA]</scope>
    <source>
        <strain evidence="2 3">Tu259-1</strain>
    </source>
</reference>
<organism evidence="2 3">
    <name type="scientific">Cryptococcus neoformans Tu259-1</name>
    <dbReference type="NCBI Taxonomy" id="1230072"/>
    <lineage>
        <taxon>Eukaryota</taxon>
        <taxon>Fungi</taxon>
        <taxon>Dikarya</taxon>
        <taxon>Basidiomycota</taxon>
        <taxon>Agaricomycotina</taxon>
        <taxon>Tremellomycetes</taxon>
        <taxon>Tremellales</taxon>
        <taxon>Cryptococcaceae</taxon>
        <taxon>Cryptococcus</taxon>
        <taxon>Cryptococcus neoformans species complex</taxon>
    </lineage>
</organism>
<sequence>MVRHPNCPTKGCQDVFIGVLGKDGWDKVSDSCPKCGTALKEGRKLVTECFPHYTLQAELEYLFSLDGQLMEDQQILCSEQRQCNAQMERLTYLQDMNPGKILCHLLNGLCYQVNNHSVQHEITCAITCALNEPLATIFIVFYFFWLWIFSVWSLMDCGLGLKYPNRHKMYVRTGTVITLFLSLSSDVPILRGKVHCISNVCVQVCPVAQH</sequence>
<gene>
    <name evidence="2" type="ORF">C361_00392</name>
</gene>
<keyword evidence="1" id="KW-0812">Transmembrane</keyword>
<dbReference type="Proteomes" id="UP000199727">
    <property type="component" value="Unassembled WGS sequence"/>
</dbReference>
<keyword evidence="1" id="KW-1133">Transmembrane helix</keyword>
<comment type="caution">
    <text evidence="2">The sequence shown here is derived from an EMBL/GenBank/DDBJ whole genome shotgun (WGS) entry which is preliminary data.</text>
</comment>
<protein>
    <submittedName>
        <fullName evidence="2">Uncharacterized protein</fullName>
    </submittedName>
</protein>
<evidence type="ECO:0000313" key="2">
    <source>
        <dbReference type="EMBL" id="OXG28744.1"/>
    </source>
</evidence>
<dbReference type="EMBL" id="AMKT01000010">
    <property type="protein sequence ID" value="OXG28744.1"/>
    <property type="molecule type" value="Genomic_DNA"/>
</dbReference>